<dbReference type="InterPro" id="IPR024185">
    <property type="entry name" value="FTHF_cligase-like_sf"/>
</dbReference>
<feature type="binding site" evidence="4">
    <location>
        <position position="66"/>
    </location>
    <ligand>
        <name>substrate</name>
    </ligand>
</feature>
<dbReference type="Proteomes" id="UP000198415">
    <property type="component" value="Unassembled WGS sequence"/>
</dbReference>
<dbReference type="InterPro" id="IPR002698">
    <property type="entry name" value="FTHF_cligase"/>
</dbReference>
<sequence length="204" mass="21602">MSDLTDYAEKSPQKKITLRARLLTARGSLTVADRAVIAAQLQDQILAYVRKIAPKTIAAYVPSGSEPGGPELTGLLRDALPPSGHLLLPVLLPDNDLDWAEYTGPLSTGRRGMREPTGPRLGVAALRSADLILVPALAVGRDGLRMGRGGGSYDRALSRLPSPGPLVVALLHDHEALDEVPAEPHDRPVHGVLTAATGFSPRPL</sequence>
<dbReference type="AlphaFoldDB" id="A0A238VC80"/>
<dbReference type="EMBL" id="FZNR01000001">
    <property type="protein sequence ID" value="SNR31764.1"/>
    <property type="molecule type" value="Genomic_DNA"/>
</dbReference>
<gene>
    <name evidence="6" type="ORF">SAMN06264365_101993</name>
</gene>
<keyword evidence="5" id="KW-0479">Metal-binding</keyword>
<dbReference type="GO" id="GO:0035999">
    <property type="term" value="P:tetrahydrofolate interconversion"/>
    <property type="evidence" value="ECO:0007669"/>
    <property type="project" value="TreeGrafter"/>
</dbReference>
<organism evidence="6 7">
    <name type="scientific">Actinoplanes regularis</name>
    <dbReference type="NCBI Taxonomy" id="52697"/>
    <lineage>
        <taxon>Bacteria</taxon>
        <taxon>Bacillati</taxon>
        <taxon>Actinomycetota</taxon>
        <taxon>Actinomycetes</taxon>
        <taxon>Micromonosporales</taxon>
        <taxon>Micromonosporaceae</taxon>
        <taxon>Actinoplanes</taxon>
    </lineage>
</organism>
<feature type="binding site" evidence="4">
    <location>
        <position position="61"/>
    </location>
    <ligand>
        <name>substrate</name>
    </ligand>
</feature>
<dbReference type="SUPFAM" id="SSF100950">
    <property type="entry name" value="NagB/RpiA/CoA transferase-like"/>
    <property type="match status" value="1"/>
</dbReference>
<keyword evidence="6" id="KW-0436">Ligase</keyword>
<evidence type="ECO:0000256" key="1">
    <source>
        <dbReference type="ARBA" id="ARBA00010638"/>
    </source>
</evidence>
<dbReference type="GO" id="GO:0030272">
    <property type="term" value="F:5-formyltetrahydrofolate cyclo-ligase activity"/>
    <property type="evidence" value="ECO:0007669"/>
    <property type="project" value="UniProtKB-EC"/>
</dbReference>
<feature type="binding site" evidence="4">
    <location>
        <begin position="15"/>
        <end position="19"/>
    </location>
    <ligand>
        <name>ATP</name>
        <dbReference type="ChEBI" id="CHEBI:30616"/>
    </ligand>
</feature>
<proteinExistence type="inferred from homology"/>
<dbReference type="NCBIfam" id="TIGR02727">
    <property type="entry name" value="MTHFS_bact"/>
    <property type="match status" value="1"/>
</dbReference>
<evidence type="ECO:0000256" key="3">
    <source>
        <dbReference type="ARBA" id="ARBA00022840"/>
    </source>
</evidence>
<comment type="catalytic activity">
    <reaction evidence="5">
        <text>(6S)-5-formyl-5,6,7,8-tetrahydrofolate + ATP = (6R)-5,10-methenyltetrahydrofolate + ADP + phosphate</text>
        <dbReference type="Rhea" id="RHEA:10488"/>
        <dbReference type="ChEBI" id="CHEBI:30616"/>
        <dbReference type="ChEBI" id="CHEBI:43474"/>
        <dbReference type="ChEBI" id="CHEBI:57455"/>
        <dbReference type="ChEBI" id="CHEBI:57457"/>
        <dbReference type="ChEBI" id="CHEBI:456216"/>
        <dbReference type="EC" id="6.3.3.2"/>
    </reaction>
</comment>
<keyword evidence="3 4" id="KW-0067">ATP-binding</keyword>
<dbReference type="EC" id="6.3.3.2" evidence="5"/>
<protein>
    <recommendedName>
        <fullName evidence="5">5-formyltetrahydrofolate cyclo-ligase</fullName>
        <ecNumber evidence="5">6.3.3.2</ecNumber>
    </recommendedName>
</protein>
<dbReference type="Gene3D" id="3.40.50.10420">
    <property type="entry name" value="NagB/RpiA/CoA transferase-like"/>
    <property type="match status" value="1"/>
</dbReference>
<evidence type="ECO:0000313" key="7">
    <source>
        <dbReference type="Proteomes" id="UP000198415"/>
    </source>
</evidence>
<evidence type="ECO:0000313" key="6">
    <source>
        <dbReference type="EMBL" id="SNR31764.1"/>
    </source>
</evidence>
<keyword evidence="2 4" id="KW-0547">Nucleotide-binding</keyword>
<feature type="binding site" evidence="4">
    <location>
        <begin position="145"/>
        <end position="153"/>
    </location>
    <ligand>
        <name>ATP</name>
        <dbReference type="ChEBI" id="CHEBI:30616"/>
    </ligand>
</feature>
<keyword evidence="5" id="KW-0460">Magnesium</keyword>
<evidence type="ECO:0000256" key="5">
    <source>
        <dbReference type="RuleBase" id="RU361279"/>
    </source>
</evidence>
<keyword evidence="7" id="KW-1185">Reference proteome</keyword>
<dbReference type="InterPro" id="IPR037171">
    <property type="entry name" value="NagB/RpiA_transferase-like"/>
</dbReference>
<accession>A0A238VC80</accession>
<dbReference type="Pfam" id="PF01812">
    <property type="entry name" value="5-FTHF_cyc-lig"/>
    <property type="match status" value="1"/>
</dbReference>
<dbReference type="PIRSF" id="PIRSF006806">
    <property type="entry name" value="FTHF_cligase"/>
    <property type="match status" value="1"/>
</dbReference>
<name>A0A238VC80_9ACTN</name>
<dbReference type="PANTHER" id="PTHR23407">
    <property type="entry name" value="ATPASE INHIBITOR/5-FORMYLTETRAHYDROFOLATE CYCLO-LIGASE"/>
    <property type="match status" value="1"/>
</dbReference>
<dbReference type="GO" id="GO:0005524">
    <property type="term" value="F:ATP binding"/>
    <property type="evidence" value="ECO:0007669"/>
    <property type="project" value="UniProtKB-KW"/>
</dbReference>
<evidence type="ECO:0000256" key="4">
    <source>
        <dbReference type="PIRSR" id="PIRSR006806-1"/>
    </source>
</evidence>
<evidence type="ECO:0000256" key="2">
    <source>
        <dbReference type="ARBA" id="ARBA00022741"/>
    </source>
</evidence>
<dbReference type="RefSeq" id="WP_089291688.1">
    <property type="nucleotide sequence ID" value="NZ_BOMU01000002.1"/>
</dbReference>
<comment type="similarity">
    <text evidence="1 5">Belongs to the 5-formyltetrahydrofolate cyclo-ligase family.</text>
</comment>
<dbReference type="PANTHER" id="PTHR23407:SF1">
    <property type="entry name" value="5-FORMYLTETRAHYDROFOLATE CYCLO-LIGASE"/>
    <property type="match status" value="1"/>
</dbReference>
<dbReference type="GO" id="GO:0009396">
    <property type="term" value="P:folic acid-containing compound biosynthetic process"/>
    <property type="evidence" value="ECO:0007669"/>
    <property type="project" value="TreeGrafter"/>
</dbReference>
<comment type="cofactor">
    <cofactor evidence="5">
        <name>Mg(2+)</name>
        <dbReference type="ChEBI" id="CHEBI:18420"/>
    </cofactor>
</comment>
<reference evidence="6 7" key="1">
    <citation type="submission" date="2017-06" db="EMBL/GenBank/DDBJ databases">
        <authorList>
            <person name="Kim H.J."/>
            <person name="Triplett B.A."/>
        </authorList>
    </citation>
    <scope>NUCLEOTIDE SEQUENCE [LARGE SCALE GENOMIC DNA]</scope>
    <source>
        <strain evidence="6 7">DSM 43151</strain>
    </source>
</reference>
<dbReference type="GO" id="GO:0046872">
    <property type="term" value="F:metal ion binding"/>
    <property type="evidence" value="ECO:0007669"/>
    <property type="project" value="UniProtKB-KW"/>
</dbReference>
<dbReference type="OrthoDB" id="3242798at2"/>